<comment type="subunit">
    <text evidence="10">At low DSF concentrations, interacts with RpfF.</text>
</comment>
<dbReference type="Gene3D" id="3.30.450.20">
    <property type="entry name" value="PAS domain"/>
    <property type="match status" value="4"/>
</dbReference>
<dbReference type="CDD" id="cd00082">
    <property type="entry name" value="HisKA"/>
    <property type="match status" value="1"/>
</dbReference>
<dbReference type="SMART" id="SM00091">
    <property type="entry name" value="PAS"/>
    <property type="match status" value="3"/>
</dbReference>
<dbReference type="InterPro" id="IPR013655">
    <property type="entry name" value="PAS_fold_3"/>
</dbReference>
<dbReference type="Pfam" id="PF00072">
    <property type="entry name" value="Response_reg"/>
    <property type="match status" value="1"/>
</dbReference>
<comment type="catalytic activity">
    <reaction evidence="1">
        <text>ATP + protein L-histidine = ADP + protein N-phospho-L-histidine.</text>
        <dbReference type="EC" id="2.7.13.3"/>
    </reaction>
</comment>
<dbReference type="PROSITE" id="PS50112">
    <property type="entry name" value="PAS"/>
    <property type="match status" value="2"/>
</dbReference>
<dbReference type="PROSITE" id="PS50109">
    <property type="entry name" value="HIS_KIN"/>
    <property type="match status" value="1"/>
</dbReference>
<dbReference type="EMBL" id="CP145892">
    <property type="protein sequence ID" value="WWP23212.1"/>
    <property type="molecule type" value="Genomic_DNA"/>
</dbReference>
<dbReference type="CDD" id="cd17546">
    <property type="entry name" value="REC_hyHK_CKI1_RcsC-like"/>
    <property type="match status" value="1"/>
</dbReference>
<dbReference type="InterPro" id="IPR004358">
    <property type="entry name" value="Sig_transdc_His_kin-like_C"/>
</dbReference>
<gene>
    <name evidence="18" type="ORF">V6668_13890</name>
</gene>
<dbReference type="Proteomes" id="UP001364764">
    <property type="component" value="Chromosome"/>
</dbReference>
<dbReference type="PROSITE" id="PS50113">
    <property type="entry name" value="PAC"/>
    <property type="match status" value="3"/>
</dbReference>
<keyword evidence="8" id="KW-0067">ATP-binding</keyword>
<feature type="modified residue" description="4-aspartylphosphate" evidence="13">
    <location>
        <position position="807"/>
    </location>
</feature>
<evidence type="ECO:0000259" key="14">
    <source>
        <dbReference type="PROSITE" id="PS50109"/>
    </source>
</evidence>
<dbReference type="FunFam" id="1.10.287.130:FF:000002">
    <property type="entry name" value="Two-component osmosensing histidine kinase"/>
    <property type="match status" value="1"/>
</dbReference>
<dbReference type="Pfam" id="PF08447">
    <property type="entry name" value="PAS_3"/>
    <property type="match status" value="1"/>
</dbReference>
<name>A0ABD8B057_PAEAM</name>
<dbReference type="GeneID" id="93476577"/>
<keyword evidence="9" id="KW-0902">Two-component regulatory system</keyword>
<dbReference type="AlphaFoldDB" id="A0ABD8B057"/>
<dbReference type="SMART" id="SM00388">
    <property type="entry name" value="HisKA"/>
    <property type="match status" value="1"/>
</dbReference>
<dbReference type="SUPFAM" id="SSF55874">
    <property type="entry name" value="ATPase domain of HSP90 chaperone/DNA topoisomerase II/histidine kinase"/>
    <property type="match status" value="1"/>
</dbReference>
<evidence type="ECO:0000256" key="13">
    <source>
        <dbReference type="PROSITE-ProRule" id="PRU00169"/>
    </source>
</evidence>
<keyword evidence="4 13" id="KW-0597">Phosphoprotein</keyword>
<evidence type="ECO:0000256" key="6">
    <source>
        <dbReference type="ARBA" id="ARBA00022741"/>
    </source>
</evidence>
<feature type="domain" description="PAC" evidence="17">
    <location>
        <begin position="328"/>
        <end position="380"/>
    </location>
</feature>
<evidence type="ECO:0000259" key="16">
    <source>
        <dbReference type="PROSITE" id="PS50112"/>
    </source>
</evidence>
<evidence type="ECO:0000256" key="2">
    <source>
        <dbReference type="ARBA" id="ARBA00006402"/>
    </source>
</evidence>
<dbReference type="NCBIfam" id="TIGR00229">
    <property type="entry name" value="sensory_box"/>
    <property type="match status" value="3"/>
</dbReference>
<dbReference type="Pfam" id="PF02518">
    <property type="entry name" value="HATPase_c"/>
    <property type="match status" value="1"/>
</dbReference>
<dbReference type="InterPro" id="IPR011006">
    <property type="entry name" value="CheY-like_superfamily"/>
</dbReference>
<dbReference type="InterPro" id="IPR000700">
    <property type="entry name" value="PAS-assoc_C"/>
</dbReference>
<keyword evidence="7" id="KW-0418">Kinase</keyword>
<evidence type="ECO:0000259" key="17">
    <source>
        <dbReference type="PROSITE" id="PS50113"/>
    </source>
</evidence>
<dbReference type="Gene3D" id="2.10.70.100">
    <property type="match status" value="1"/>
</dbReference>
<evidence type="ECO:0000256" key="12">
    <source>
        <dbReference type="ARBA" id="ARBA00074306"/>
    </source>
</evidence>
<dbReference type="SUPFAM" id="SSF55785">
    <property type="entry name" value="PYP-like sensor domain (PAS domain)"/>
    <property type="match status" value="4"/>
</dbReference>
<feature type="domain" description="Histidine kinase" evidence="14">
    <location>
        <begin position="514"/>
        <end position="736"/>
    </location>
</feature>
<dbReference type="InterPro" id="IPR036890">
    <property type="entry name" value="HATPase_C_sf"/>
</dbReference>
<proteinExistence type="inferred from homology"/>
<dbReference type="InterPro" id="IPR036097">
    <property type="entry name" value="HisK_dim/P_sf"/>
</dbReference>
<dbReference type="RefSeq" id="WP_338708716.1">
    <property type="nucleotide sequence ID" value="NZ_CP145892.1"/>
</dbReference>
<accession>A0ABD8B057</accession>
<dbReference type="GO" id="GO:0000160">
    <property type="term" value="P:phosphorelay signal transduction system"/>
    <property type="evidence" value="ECO:0007669"/>
    <property type="project" value="UniProtKB-KW"/>
</dbReference>
<dbReference type="SMART" id="SM00387">
    <property type="entry name" value="HATPase_c"/>
    <property type="match status" value="1"/>
</dbReference>
<feature type="domain" description="PAS" evidence="16">
    <location>
        <begin position="141"/>
        <end position="202"/>
    </location>
</feature>
<dbReference type="InterPro" id="IPR003661">
    <property type="entry name" value="HisK_dim/P_dom"/>
</dbReference>
<evidence type="ECO:0000256" key="10">
    <source>
        <dbReference type="ARBA" id="ARBA00064003"/>
    </source>
</evidence>
<dbReference type="SUPFAM" id="SSF47384">
    <property type="entry name" value="Homodimeric domain of signal transducing histidine kinase"/>
    <property type="match status" value="1"/>
</dbReference>
<dbReference type="InterPro" id="IPR035965">
    <property type="entry name" value="PAS-like_dom_sf"/>
</dbReference>
<keyword evidence="6" id="KW-0547">Nucleotide-binding</keyword>
<dbReference type="InterPro" id="IPR005467">
    <property type="entry name" value="His_kinase_dom"/>
</dbReference>
<dbReference type="SUPFAM" id="SSF52172">
    <property type="entry name" value="CheY-like"/>
    <property type="match status" value="1"/>
</dbReference>
<dbReference type="EC" id="2.7.13.3" evidence="3"/>
<dbReference type="Gene3D" id="3.40.50.2300">
    <property type="match status" value="1"/>
</dbReference>
<feature type="domain" description="PAC" evidence="17">
    <location>
        <begin position="87"/>
        <end position="140"/>
    </location>
</feature>
<evidence type="ECO:0000256" key="8">
    <source>
        <dbReference type="ARBA" id="ARBA00022840"/>
    </source>
</evidence>
<dbReference type="SMART" id="SM00086">
    <property type="entry name" value="PAC"/>
    <property type="match status" value="4"/>
</dbReference>
<dbReference type="PANTHER" id="PTHR43047:SF64">
    <property type="entry name" value="HISTIDINE KINASE CONTAINING CHEY-HOMOLOGOUS RECEIVER DOMAIN AND PAS DOMAIN-RELATED"/>
    <property type="match status" value="1"/>
</dbReference>
<evidence type="ECO:0000256" key="11">
    <source>
        <dbReference type="ARBA" id="ARBA00068150"/>
    </source>
</evidence>
<dbReference type="InterPro" id="IPR001610">
    <property type="entry name" value="PAC"/>
</dbReference>
<protein>
    <recommendedName>
        <fullName evidence="12">Circadian input-output histidine kinase CikA</fullName>
        <ecNumber evidence="3">2.7.13.3</ecNumber>
    </recommendedName>
    <alternativeName>
        <fullName evidence="11">Sensory/regulatory protein RpfC</fullName>
    </alternativeName>
</protein>
<dbReference type="Pfam" id="PF00512">
    <property type="entry name" value="HisKA"/>
    <property type="match status" value="1"/>
</dbReference>
<dbReference type="InterPro" id="IPR001789">
    <property type="entry name" value="Sig_transdc_resp-reg_receiver"/>
</dbReference>
<evidence type="ECO:0000256" key="3">
    <source>
        <dbReference type="ARBA" id="ARBA00012438"/>
    </source>
</evidence>
<evidence type="ECO:0000313" key="19">
    <source>
        <dbReference type="Proteomes" id="UP001364764"/>
    </source>
</evidence>
<organism evidence="18 19">
    <name type="scientific">Paenibacillus amylolyticus</name>
    <dbReference type="NCBI Taxonomy" id="1451"/>
    <lineage>
        <taxon>Bacteria</taxon>
        <taxon>Bacillati</taxon>
        <taxon>Bacillota</taxon>
        <taxon>Bacilli</taxon>
        <taxon>Bacillales</taxon>
        <taxon>Paenibacillaceae</taxon>
        <taxon>Paenibacillus</taxon>
    </lineage>
</organism>
<dbReference type="PRINTS" id="PR00344">
    <property type="entry name" value="BCTRLSENSOR"/>
</dbReference>
<dbReference type="InterPro" id="IPR000014">
    <property type="entry name" value="PAS"/>
</dbReference>
<reference evidence="18 19" key="1">
    <citation type="submission" date="2024-02" db="EMBL/GenBank/DDBJ databases">
        <title>Complete sequences of two Paenibacillus sp. strains and one Lysinibacillus strain isolated from the environment on STAA medium highlight biotechnological potential.</title>
        <authorList>
            <person name="Attere S.A."/>
            <person name="Piche L.C."/>
            <person name="Intertaglia L."/>
            <person name="Lami R."/>
            <person name="Charette S.J."/>
            <person name="Vincent A.T."/>
        </authorList>
    </citation>
    <scope>NUCLEOTIDE SEQUENCE [LARGE SCALE GENOMIC DNA]</scope>
    <source>
        <strain evidence="18 19">Y5S-7</strain>
    </source>
</reference>
<dbReference type="Gene3D" id="3.30.565.10">
    <property type="entry name" value="Histidine kinase-like ATPase, C-terminal domain"/>
    <property type="match status" value="1"/>
</dbReference>
<keyword evidence="5" id="KW-0808">Transferase</keyword>
<sequence length="880" mass="99667">MQVQKVDHHELFEQIYNQAPIGIALVAPTGQWMKVNPAFCCMLGYTSDELMDLTYQDITHPDDSSQDMICSYELFEGKSKEGKSKENQYEKRYINKNGDILWCSIHVSLVRSEITDEPLYSVCHIVDISNRKLSEQKLLHREEMFKLITDHAQEIIYIADSEGVCRFCSPSVQQILGYSPEEVIGQNNNASFHPQDLERISQMDLTKGNLLNIRVRHKDGHYLWFETTYKVFGDAEHEQQIFTIGRDISERKKQKDISAEAERIALIGSWEWDMVLDRITFSDQIFEIFELERTCKPYRISDVFDVMDAEDITSLQKHIAGGKQGEPLDFEYKHISSDGNEKYLHLRGLITLDEHGQPVQLNGTLQDITERKRIEFKLQESVERYTSLKKYNHDAIISFNMNGNIMNANPVAVKMTGCPVAEMIGTSISRFIGASNLGLILGSNYEMAEKEINAVRHTNGSETEVLATLAPIIINTSNVGFYLIAKDITEQKKLLVAKETAERMNKAKSEFLAMMSHEIRTPMNGVIGMTDLLLDTPGLSGEQKEYIEIIQKSGDSLLAIINDILDFSKIESGKTDLVEDPFDLVEIVTETVQIVKPLAREKKLDVRMCVEDVIPTPVYGDAYRLKQVLTNIIGNAVKFTSEGGVEVKVGVKEQCDNNVQLYFQVKDSGIGIPAERKQQLFEPFYQLENFMTRKPQGTGLGLAISKKLVELMKGEIWIEESDEPGTIFIFTAQFKLNNGEESNRLDQQQKKSRTSALRILIAEDNEVNQLVLSRIVEKKGHFVDHVVDGVEAVEAVKHTSYDIVFMDVHMPRLNGFEATKAIKNALPPESCPFIIAVTANAVRGDMENCLKAGMDAYVSKPIKIESIMQALETYYIKNNL</sequence>
<dbReference type="Gene3D" id="1.10.287.130">
    <property type="match status" value="1"/>
</dbReference>
<evidence type="ECO:0000256" key="9">
    <source>
        <dbReference type="ARBA" id="ARBA00023012"/>
    </source>
</evidence>
<dbReference type="Pfam" id="PF13426">
    <property type="entry name" value="PAS_9"/>
    <property type="match status" value="2"/>
</dbReference>
<evidence type="ECO:0000313" key="18">
    <source>
        <dbReference type="EMBL" id="WWP23212.1"/>
    </source>
</evidence>
<comment type="similarity">
    <text evidence="2">In the N-terminal section; belongs to the phytochrome family.</text>
</comment>
<dbReference type="FunFam" id="3.30.565.10:FF:000010">
    <property type="entry name" value="Sensor histidine kinase RcsC"/>
    <property type="match status" value="1"/>
</dbReference>
<dbReference type="GO" id="GO:0005524">
    <property type="term" value="F:ATP binding"/>
    <property type="evidence" value="ECO:0007669"/>
    <property type="project" value="UniProtKB-KW"/>
</dbReference>
<dbReference type="InterPro" id="IPR003594">
    <property type="entry name" value="HATPase_dom"/>
</dbReference>
<dbReference type="SMART" id="SM00448">
    <property type="entry name" value="REC"/>
    <property type="match status" value="1"/>
</dbReference>
<evidence type="ECO:0000256" key="5">
    <source>
        <dbReference type="ARBA" id="ARBA00022679"/>
    </source>
</evidence>
<evidence type="ECO:0000256" key="7">
    <source>
        <dbReference type="ARBA" id="ARBA00022777"/>
    </source>
</evidence>
<evidence type="ECO:0000259" key="15">
    <source>
        <dbReference type="PROSITE" id="PS50110"/>
    </source>
</evidence>
<dbReference type="CDD" id="cd16922">
    <property type="entry name" value="HATPase_EvgS-ArcB-TorS-like"/>
    <property type="match status" value="1"/>
</dbReference>
<feature type="domain" description="PAC" evidence="17">
    <location>
        <begin position="209"/>
        <end position="260"/>
    </location>
</feature>
<evidence type="ECO:0000256" key="4">
    <source>
        <dbReference type="ARBA" id="ARBA00022553"/>
    </source>
</evidence>
<feature type="domain" description="Response regulatory" evidence="15">
    <location>
        <begin position="758"/>
        <end position="875"/>
    </location>
</feature>
<dbReference type="GO" id="GO:0004673">
    <property type="term" value="F:protein histidine kinase activity"/>
    <property type="evidence" value="ECO:0007669"/>
    <property type="project" value="UniProtKB-EC"/>
</dbReference>
<dbReference type="PROSITE" id="PS50110">
    <property type="entry name" value="RESPONSE_REGULATORY"/>
    <property type="match status" value="1"/>
</dbReference>
<evidence type="ECO:0000256" key="1">
    <source>
        <dbReference type="ARBA" id="ARBA00000085"/>
    </source>
</evidence>
<dbReference type="PANTHER" id="PTHR43047">
    <property type="entry name" value="TWO-COMPONENT HISTIDINE PROTEIN KINASE"/>
    <property type="match status" value="1"/>
</dbReference>
<feature type="domain" description="PAS" evidence="16">
    <location>
        <begin position="8"/>
        <end position="63"/>
    </location>
</feature>
<dbReference type="CDD" id="cd00130">
    <property type="entry name" value="PAS"/>
    <property type="match status" value="3"/>
</dbReference>